<dbReference type="PANTHER" id="PTHR46972:SF1">
    <property type="entry name" value="FAD DEPENDENT OXIDOREDUCTASE DOMAIN-CONTAINING PROTEIN"/>
    <property type="match status" value="1"/>
</dbReference>
<comment type="cofactor">
    <cofactor evidence="5">
        <name>FAD</name>
        <dbReference type="ChEBI" id="CHEBI:57692"/>
    </cofactor>
</comment>
<feature type="binding site" evidence="5">
    <location>
        <position position="74"/>
    </location>
    <ligand>
        <name>FAD</name>
        <dbReference type="ChEBI" id="CHEBI:57692"/>
    </ligand>
</feature>
<dbReference type="GO" id="GO:0005737">
    <property type="term" value="C:cytoplasm"/>
    <property type="evidence" value="ECO:0007669"/>
    <property type="project" value="UniProtKB-SubCell"/>
</dbReference>
<dbReference type="GO" id="GO:0071949">
    <property type="term" value="F:FAD binding"/>
    <property type="evidence" value="ECO:0007669"/>
    <property type="project" value="InterPro"/>
</dbReference>
<feature type="binding site" evidence="5">
    <location>
        <position position="322"/>
    </location>
    <ligand>
        <name>FAD</name>
        <dbReference type="ChEBI" id="CHEBI:57692"/>
    </ligand>
</feature>
<reference evidence="8" key="1">
    <citation type="submission" date="2016-10" db="EMBL/GenBank/DDBJ databases">
        <authorList>
            <person name="Varghese N."/>
            <person name="Submissions S."/>
        </authorList>
    </citation>
    <scope>NUCLEOTIDE SEQUENCE [LARGE SCALE GENOMIC DNA]</scope>
    <source>
        <strain evidence="8">CGMCC 1.10370</strain>
    </source>
</reference>
<dbReference type="PANTHER" id="PTHR46972">
    <property type="entry name" value="MONOOXYGENASE ASQM-RELATED"/>
    <property type="match status" value="1"/>
</dbReference>
<keyword evidence="5" id="KW-0547">Nucleotide-binding</keyword>
<keyword evidence="4 5" id="KW-0503">Monooxygenase</keyword>
<keyword evidence="2 5" id="KW-0274">FAD</keyword>
<gene>
    <name evidence="7" type="ORF">SAMN05216297_11090</name>
</gene>
<evidence type="ECO:0000256" key="3">
    <source>
        <dbReference type="ARBA" id="ARBA00023002"/>
    </source>
</evidence>
<dbReference type="EMBL" id="FOMH01000010">
    <property type="protein sequence ID" value="SFD63679.1"/>
    <property type="molecule type" value="Genomic_DNA"/>
</dbReference>
<dbReference type="STRING" id="739143.SAMN05216297_11090"/>
<proteinExistence type="inferred from homology"/>
<dbReference type="SUPFAM" id="SSF51905">
    <property type="entry name" value="FAD/NAD(P)-binding domain"/>
    <property type="match status" value="1"/>
</dbReference>
<dbReference type="InterPro" id="IPR036188">
    <property type="entry name" value="FAD/NAD-bd_sf"/>
</dbReference>
<dbReference type="Pfam" id="PF01494">
    <property type="entry name" value="FAD_binding_3"/>
    <property type="match status" value="1"/>
</dbReference>
<dbReference type="InterPro" id="IPR002938">
    <property type="entry name" value="FAD-bd"/>
</dbReference>
<dbReference type="Proteomes" id="UP000199672">
    <property type="component" value="Unassembled WGS sequence"/>
</dbReference>
<comment type="function">
    <text evidence="5">An FAD-requiring monooxygenase active on some tetracycline antibiotic derivatives, which leads to their inactivation. Hydroxylates carbon 11a of tetracycline and some analogs.</text>
</comment>
<dbReference type="GO" id="GO:0046677">
    <property type="term" value="P:response to antibiotic"/>
    <property type="evidence" value="ECO:0007669"/>
    <property type="project" value="InterPro"/>
</dbReference>
<keyword evidence="8" id="KW-1185">Reference proteome</keyword>
<sequence>MAKINASCNSKKSILIQYQNTMKTSIIENKKIAIIGGGPVGLTTARILQINGADVTVYERDINAQARTSGGTLDIHSDSGQYAIQKAGLMDEFYKYARPTGEKMADMDGNITSDEMPDETNAFSRPEIDRNDLRKIMLENLSEGTVVWDSQLINLEKTENQYILEFKNGKTATADFVIVANGGRSNARKFVSNQEPQLSGTYIIQGEIVNPDRDYPEFKPKYGNGNVMAMGEHKMFYTHTMRDGSVHFGVSFKASEDWISNHGINFEDNQAVIAFLNETFKNWGDDYKKFFATSTEFSGLPLRLFSLEEPWKEHSNITLVGDAAHLMPPFAGEGVNMGLFDAFHLTQNLTNGKFDTIDEAIADYEQKMFGYALEAQRMTKKMEDLLHSDIVAEDILNSRYE</sequence>
<evidence type="ECO:0000313" key="7">
    <source>
        <dbReference type="EMBL" id="SFD63679.1"/>
    </source>
</evidence>
<keyword evidence="5" id="KW-0521">NADP</keyword>
<protein>
    <recommendedName>
        <fullName evidence="5">Flavin-dependent monooxygenase</fullName>
    </recommendedName>
    <alternativeName>
        <fullName evidence="5">TetX monooxygenase</fullName>
        <shortName evidence="5">TetX</shortName>
        <ecNumber evidence="5">1.14.13.-</ecNumber>
    </alternativeName>
</protein>
<organism evidence="7 8">
    <name type="scientific">Flavobacterium phragmitis</name>
    <dbReference type="NCBI Taxonomy" id="739143"/>
    <lineage>
        <taxon>Bacteria</taxon>
        <taxon>Pseudomonadati</taxon>
        <taxon>Bacteroidota</taxon>
        <taxon>Flavobacteriia</taxon>
        <taxon>Flavobacteriales</taxon>
        <taxon>Flavobacteriaceae</taxon>
        <taxon>Flavobacterium</taxon>
    </lineage>
</organism>
<dbReference type="InterPro" id="IPR043683">
    <property type="entry name" value="TetX_monooxygenase"/>
</dbReference>
<evidence type="ECO:0000259" key="6">
    <source>
        <dbReference type="Pfam" id="PF01494"/>
    </source>
</evidence>
<evidence type="ECO:0000256" key="2">
    <source>
        <dbReference type="ARBA" id="ARBA00022827"/>
    </source>
</evidence>
<dbReference type="GO" id="GO:0004497">
    <property type="term" value="F:monooxygenase activity"/>
    <property type="evidence" value="ECO:0007669"/>
    <property type="project" value="UniProtKB-UniRule"/>
</dbReference>
<keyword evidence="3 5" id="KW-0560">Oxidoreductase</keyword>
<dbReference type="EC" id="1.14.13.-" evidence="5"/>
<feature type="binding site" evidence="5">
    <location>
        <position position="67"/>
    </location>
    <ligand>
        <name>NADPH</name>
        <dbReference type="ChEBI" id="CHEBI:57783"/>
    </ligand>
</feature>
<comment type="catalytic activity">
    <reaction evidence="5">
        <text>a tetracycline + NADPH + O2 + H(+) = an 11a-hydroxytetracycline + NADP(+) + H2O</text>
        <dbReference type="Rhea" id="RHEA:61444"/>
        <dbReference type="ChEBI" id="CHEBI:15377"/>
        <dbReference type="ChEBI" id="CHEBI:15378"/>
        <dbReference type="ChEBI" id="CHEBI:15379"/>
        <dbReference type="ChEBI" id="CHEBI:57783"/>
        <dbReference type="ChEBI" id="CHEBI:58349"/>
        <dbReference type="ChEBI" id="CHEBI:144644"/>
        <dbReference type="ChEBI" id="CHEBI:144645"/>
    </reaction>
</comment>
<evidence type="ECO:0000256" key="1">
    <source>
        <dbReference type="ARBA" id="ARBA00022630"/>
    </source>
</evidence>
<accession>A0A1I1TYX1</accession>
<evidence type="ECO:0000256" key="4">
    <source>
        <dbReference type="ARBA" id="ARBA00023033"/>
    </source>
</evidence>
<dbReference type="HAMAP" id="MF_00845">
    <property type="entry name" value="TetX_monooxygenase"/>
    <property type="match status" value="1"/>
</dbReference>
<feature type="binding site" evidence="5">
    <location>
        <position position="130"/>
    </location>
    <ligand>
        <name>FAD</name>
        <dbReference type="ChEBI" id="CHEBI:57692"/>
    </ligand>
</feature>
<dbReference type="AlphaFoldDB" id="A0A1I1TYX1"/>
<feature type="domain" description="FAD-binding" evidence="6">
    <location>
        <begin position="31"/>
        <end position="350"/>
    </location>
</feature>
<comment type="subunit">
    <text evidence="5">Monomer.</text>
</comment>
<comment type="subcellular location">
    <subcellularLocation>
        <location evidence="5">Cytoplasm</location>
    </subcellularLocation>
</comment>
<dbReference type="Gene3D" id="3.50.50.60">
    <property type="entry name" value="FAD/NAD(P)-binding domain"/>
    <property type="match status" value="1"/>
</dbReference>
<keyword evidence="5" id="KW-0963">Cytoplasm</keyword>
<name>A0A1I1TYX1_9FLAO</name>
<dbReference type="PRINTS" id="PR00420">
    <property type="entry name" value="RNGMNOXGNASE"/>
</dbReference>
<comment type="similarity">
    <text evidence="5">Belongs to the aromatic-ring hydroxylase family. TetX subfamily.</text>
</comment>
<evidence type="ECO:0000256" key="5">
    <source>
        <dbReference type="HAMAP-Rule" id="MF_00845"/>
    </source>
</evidence>
<keyword evidence="1 5" id="KW-0285">Flavoprotein</keyword>
<evidence type="ECO:0000313" key="8">
    <source>
        <dbReference type="Proteomes" id="UP000199672"/>
    </source>
</evidence>
<comment type="domain">
    <text evidence="5">Consists of an N-terminal FAD-binding domain with a Rossman fold and a C-terminal substrate-binding domain.</text>
</comment>